<reference evidence="2 3" key="1">
    <citation type="submission" date="2023-07" db="EMBL/GenBank/DDBJ databases">
        <title>Sequencing the genomes of 1000 actinobacteria strains.</title>
        <authorList>
            <person name="Klenk H.-P."/>
        </authorList>
    </citation>
    <scope>NUCLEOTIDE SEQUENCE [LARGE SCALE GENOMIC DNA]</scope>
    <source>
        <strain evidence="2 3">DSM 44711</strain>
    </source>
</reference>
<evidence type="ECO:0000313" key="3">
    <source>
        <dbReference type="Proteomes" id="UP001183629"/>
    </source>
</evidence>
<proteinExistence type="predicted"/>
<evidence type="ECO:0000313" key="2">
    <source>
        <dbReference type="EMBL" id="MDR7327869.1"/>
    </source>
</evidence>
<name>A0AAE4D0F3_9ACTN</name>
<dbReference type="EMBL" id="JAVDYC010000001">
    <property type="protein sequence ID" value="MDR7327869.1"/>
    <property type="molecule type" value="Genomic_DNA"/>
</dbReference>
<comment type="caution">
    <text evidence="2">The sequence shown here is derived from an EMBL/GenBank/DDBJ whole genome shotgun (WGS) entry which is preliminary data.</text>
</comment>
<feature type="domain" description="Saccharopine dehydrogenase NADP binding" evidence="1">
    <location>
        <begin position="4"/>
        <end position="124"/>
    </location>
</feature>
<dbReference type="Pfam" id="PF03435">
    <property type="entry name" value="Sacchrp_dh_NADP"/>
    <property type="match status" value="1"/>
</dbReference>
<dbReference type="Gene3D" id="3.40.50.720">
    <property type="entry name" value="NAD(P)-binding Rossmann-like Domain"/>
    <property type="match status" value="1"/>
</dbReference>
<sequence>METWILGGTGRSGRAIAAELPARGITPVLVGRDAARLERAAERVGGGARTVVAGTVEAAIAQIRRQRPAVVVSTVGPFRATAVPIARACLSAGAHYVDLANEVASLSAVLDLDDTATAAGRTVVTGAGFGVTATESVVVALCAGRPVPAEVRVHMIPSLAIEAGAVGAALAATMLDGLPGVGGGRRFQGRRFRGGRLAPARLGGDATRLTLPDGTVVRTVSVPLGELVAAQRASGAPDVTAASSEMAALRHVLPVASVLLESAALRRFAVRRLARVRFPDRPRPRAHSWGYARVRWADGTVREGWLRVGEAQGYTGAIPAEVARRLLAGEGRPGAHTPAALFGPSLAESCGGEYLLPAGAER</sequence>
<dbReference type="PANTHER" id="PTHR43781">
    <property type="entry name" value="SACCHAROPINE DEHYDROGENASE"/>
    <property type="match status" value="1"/>
</dbReference>
<dbReference type="InterPro" id="IPR005097">
    <property type="entry name" value="Sacchrp_dh_NADP-bd"/>
</dbReference>
<gene>
    <name evidence="2" type="ORF">J2S44_008119</name>
</gene>
<organism evidence="2 3">
    <name type="scientific">Catenuloplanes niger</name>
    <dbReference type="NCBI Taxonomy" id="587534"/>
    <lineage>
        <taxon>Bacteria</taxon>
        <taxon>Bacillati</taxon>
        <taxon>Actinomycetota</taxon>
        <taxon>Actinomycetes</taxon>
        <taxon>Micromonosporales</taxon>
        <taxon>Micromonosporaceae</taxon>
        <taxon>Catenuloplanes</taxon>
    </lineage>
</organism>
<evidence type="ECO:0000259" key="1">
    <source>
        <dbReference type="Pfam" id="PF03435"/>
    </source>
</evidence>
<dbReference type="InterPro" id="IPR036291">
    <property type="entry name" value="NAD(P)-bd_dom_sf"/>
</dbReference>
<accession>A0AAE4D0F3</accession>
<keyword evidence="3" id="KW-1185">Reference proteome</keyword>
<dbReference type="AlphaFoldDB" id="A0AAE4D0F3"/>
<dbReference type="PANTHER" id="PTHR43781:SF1">
    <property type="entry name" value="SACCHAROPINE DEHYDROGENASE"/>
    <property type="match status" value="1"/>
</dbReference>
<protein>
    <submittedName>
        <fullName evidence="2">Short subunit dehydrogenase-like uncharacterized protein</fullName>
    </submittedName>
</protein>
<dbReference type="RefSeq" id="WP_310428575.1">
    <property type="nucleotide sequence ID" value="NZ_JAVDYC010000001.1"/>
</dbReference>
<dbReference type="SUPFAM" id="SSF51735">
    <property type="entry name" value="NAD(P)-binding Rossmann-fold domains"/>
    <property type="match status" value="1"/>
</dbReference>
<dbReference type="Proteomes" id="UP001183629">
    <property type="component" value="Unassembled WGS sequence"/>
</dbReference>